<dbReference type="InterPro" id="IPR007814">
    <property type="entry name" value="PaaA_PaaC"/>
</dbReference>
<dbReference type="PANTHER" id="PTHR30458">
    <property type="entry name" value="PHENYLACETIC ACID DEGRADATION PROTEIN PAA"/>
    <property type="match status" value="1"/>
</dbReference>
<dbReference type="AlphaFoldDB" id="A0A5C4MWC2"/>
<name>A0A5C4MWC2_9ACTN</name>
<dbReference type="EMBL" id="VDFR01000009">
    <property type="protein sequence ID" value="TNC51295.1"/>
    <property type="molecule type" value="Genomic_DNA"/>
</dbReference>
<dbReference type="InterPro" id="IPR009078">
    <property type="entry name" value="Ferritin-like_SF"/>
</dbReference>
<dbReference type="NCBIfam" id="TIGR02158">
    <property type="entry name" value="PA_CoA_Oxy3"/>
    <property type="match status" value="1"/>
</dbReference>
<dbReference type="EMBL" id="VDFR01000036">
    <property type="protein sequence ID" value="TNC48412.1"/>
    <property type="molecule type" value="Genomic_DNA"/>
</dbReference>
<dbReference type="GO" id="GO:0010124">
    <property type="term" value="P:phenylacetate catabolic process"/>
    <property type="evidence" value="ECO:0007669"/>
    <property type="project" value="InterPro"/>
</dbReference>
<dbReference type="InterPro" id="IPR012347">
    <property type="entry name" value="Ferritin-like"/>
</dbReference>
<dbReference type="PANTHER" id="PTHR30458:SF0">
    <property type="entry name" value="1,2-PHENYLACETYL-COA EPOXIDASE, SUBUNIT C"/>
    <property type="match status" value="1"/>
</dbReference>
<evidence type="ECO:0000313" key="3">
    <source>
        <dbReference type="EMBL" id="TNC51295.1"/>
    </source>
</evidence>
<gene>
    <name evidence="2" type="primary">paaC</name>
    <name evidence="3" type="ORF">FHE65_01975</name>
    <name evidence="2" type="ORF">FHE65_07445</name>
</gene>
<proteinExistence type="predicted"/>
<organism evidence="2 4">
    <name type="scientific">Mumia zhuanghuii</name>
    <dbReference type="NCBI Taxonomy" id="2585211"/>
    <lineage>
        <taxon>Bacteria</taxon>
        <taxon>Bacillati</taxon>
        <taxon>Actinomycetota</taxon>
        <taxon>Actinomycetes</taxon>
        <taxon>Propionibacteriales</taxon>
        <taxon>Nocardioidaceae</taxon>
        <taxon>Mumia</taxon>
    </lineage>
</organism>
<dbReference type="Pfam" id="PF05138">
    <property type="entry name" value="PaaA_PaaC"/>
    <property type="match status" value="1"/>
</dbReference>
<protein>
    <submittedName>
        <fullName evidence="2">Phenylacetate-CoA oxygenase subunit PaaC</fullName>
    </submittedName>
</protein>
<dbReference type="Gene3D" id="1.20.1260.10">
    <property type="match status" value="1"/>
</dbReference>
<dbReference type="Proteomes" id="UP000306740">
    <property type="component" value="Unassembled WGS sequence"/>
</dbReference>
<dbReference type="OrthoDB" id="9789947at2"/>
<evidence type="ECO:0000256" key="1">
    <source>
        <dbReference type="SAM" id="MobiDB-lite"/>
    </source>
</evidence>
<dbReference type="RefSeq" id="WP_139105119.1">
    <property type="nucleotide sequence ID" value="NZ_VDFR01000009.1"/>
</dbReference>
<evidence type="ECO:0000313" key="2">
    <source>
        <dbReference type="EMBL" id="TNC48412.1"/>
    </source>
</evidence>
<accession>A0A5C4MWC2</accession>
<feature type="region of interest" description="Disordered" evidence="1">
    <location>
        <begin position="270"/>
        <end position="290"/>
    </location>
</feature>
<evidence type="ECO:0000313" key="4">
    <source>
        <dbReference type="Proteomes" id="UP000306740"/>
    </source>
</evidence>
<dbReference type="InterPro" id="IPR052703">
    <property type="entry name" value="Aromatic_CoA_ox/epox"/>
</dbReference>
<reference evidence="2 4" key="1">
    <citation type="submission" date="2019-05" db="EMBL/GenBank/DDBJ databases">
        <title>Mumia sp. nov., isolated from the intestinal contents of plateau pika (Ochotona curzoniae) in the Qinghai-Tibet plateau of China.</title>
        <authorList>
            <person name="Tian Z."/>
        </authorList>
    </citation>
    <scope>NUCLEOTIDE SEQUENCE [LARGE SCALE GENOMIC DNA]</scope>
    <source>
        <strain evidence="4">527</strain>
        <strain evidence="2">Z527</strain>
    </source>
</reference>
<comment type="caution">
    <text evidence="2">The sequence shown here is derived from an EMBL/GenBank/DDBJ whole genome shotgun (WGS) entry which is preliminary data.</text>
</comment>
<dbReference type="SUPFAM" id="SSF47240">
    <property type="entry name" value="Ferritin-like"/>
    <property type="match status" value="1"/>
</dbReference>
<sequence length="313" mass="33518">MPSIGTTDANDNPYEGLYGGDATHWAFGTAFADPLAGVVGPTGREAAVPDGVQARDLATYAVMLADDALVMSQRIAEWCSNAPDLEEDVALSNVALDLLGQARLLYTRAAAVDPDGVPPLPEGSPAPPEDAFAFFRDAAGFRNVHLTEVENGDFADAVVRILVFATWRLALTERLSESTDPILAAVAAKAVKELTYHRDYAGRWVVTLAGGTEESRRRVLAAWDRVWPLRPELGATHPVEERLARAGAGVDPADVDASVDDVLRQVWDAAGMEEQGHRPATGPQGRDGRHTDALVPLLADMQSVARAHPSGRW</sequence>
<dbReference type="InterPro" id="IPR011882">
    <property type="entry name" value="PaaC"/>
</dbReference>
<dbReference type="GO" id="GO:0005829">
    <property type="term" value="C:cytosol"/>
    <property type="evidence" value="ECO:0007669"/>
    <property type="project" value="TreeGrafter"/>
</dbReference>